<feature type="domain" description="ZP-C" evidence="6">
    <location>
        <begin position="180"/>
        <end position="301"/>
    </location>
</feature>
<keyword evidence="7" id="KW-1185">Reference proteome</keyword>
<reference evidence="8" key="1">
    <citation type="submission" date="2025-08" db="UniProtKB">
        <authorList>
            <consortium name="RefSeq"/>
        </authorList>
    </citation>
    <scope>IDENTIFICATION</scope>
</reference>
<evidence type="ECO:0000256" key="1">
    <source>
        <dbReference type="ARBA" id="ARBA00022729"/>
    </source>
</evidence>
<evidence type="ECO:0000313" key="7">
    <source>
        <dbReference type="Proteomes" id="UP000515159"/>
    </source>
</evidence>
<feature type="compositionally biased region" description="Polar residues" evidence="3">
    <location>
        <begin position="128"/>
        <end position="151"/>
    </location>
</feature>
<dbReference type="InterPro" id="IPR042235">
    <property type="entry name" value="ZP-C_dom"/>
</dbReference>
<dbReference type="Pfam" id="PF00100">
    <property type="entry name" value="Zona_pellucida"/>
    <property type="match status" value="1"/>
</dbReference>
<feature type="chain" id="PRO_5028215387" evidence="5">
    <location>
        <begin position="23"/>
        <end position="379"/>
    </location>
</feature>
<dbReference type="AlphaFoldDB" id="A0A6P8P4N0"/>
<gene>
    <name evidence="8" type="primary">LOC117352094</name>
</gene>
<feature type="transmembrane region" description="Helical" evidence="4">
    <location>
        <begin position="344"/>
        <end position="365"/>
    </location>
</feature>
<feature type="region of interest" description="Disordered" evidence="3">
    <location>
        <begin position="107"/>
        <end position="151"/>
    </location>
</feature>
<keyword evidence="4" id="KW-0812">Transmembrane</keyword>
<evidence type="ECO:0000259" key="6">
    <source>
        <dbReference type="Pfam" id="PF00100"/>
    </source>
</evidence>
<keyword evidence="2" id="KW-1015">Disulfide bond</keyword>
<protein>
    <submittedName>
        <fullName evidence="8">Uncharacterized protein LOC117352094 isoform X1</fullName>
    </submittedName>
</protein>
<dbReference type="Gene3D" id="2.60.40.4100">
    <property type="entry name" value="Zona pellucida, ZP-C domain"/>
    <property type="match status" value="1"/>
</dbReference>
<evidence type="ECO:0000256" key="2">
    <source>
        <dbReference type="ARBA" id="ARBA00023157"/>
    </source>
</evidence>
<feature type="compositionally biased region" description="Polar residues" evidence="3">
    <location>
        <begin position="107"/>
        <end position="117"/>
    </location>
</feature>
<organism evidence="7 8">
    <name type="scientific">Geotrypetes seraphini</name>
    <name type="common">Gaboon caecilian</name>
    <name type="synonym">Caecilia seraphini</name>
    <dbReference type="NCBI Taxonomy" id="260995"/>
    <lineage>
        <taxon>Eukaryota</taxon>
        <taxon>Metazoa</taxon>
        <taxon>Chordata</taxon>
        <taxon>Craniata</taxon>
        <taxon>Vertebrata</taxon>
        <taxon>Euteleostomi</taxon>
        <taxon>Amphibia</taxon>
        <taxon>Gymnophiona</taxon>
        <taxon>Geotrypetes</taxon>
    </lineage>
</organism>
<keyword evidence="1 5" id="KW-0732">Signal</keyword>
<evidence type="ECO:0000256" key="5">
    <source>
        <dbReference type="SAM" id="SignalP"/>
    </source>
</evidence>
<sequence>MRTSQLWKYFSIWGVLLCHTCSLPTESSYSPTLPGQATQEETSFILLKSKICKEETSSIFYMKALFNPVMCREETASGTYETLQSRYSNVREAQDLVHQTSTTSSAYLAHQPNNTGSAYPPSQDLDPQVTNSSYAPSQDLTHQSNNTSSAYLPSQDLQHKLSYASHAYKPIQNTIKRTFGNFSFGIGFSKNSSRMSRAEVLKSVDTQLSEQLFLNVMVEGSPGDTELIVHSCQLMDRRNTSIGAYIIQEGCLSDKTAEEVVLGNSKEKIYSLRLSSLPTASEVFVMCEVQLCKNLRRSQHCLLGCGSKFRISRSQNAVLETSIYRIRAGPIRITKETSSTASNYTASVIGVVLGSTVVAVVVLLVKKSFVGVRYQQRFL</sequence>
<dbReference type="InterPro" id="IPR055355">
    <property type="entry name" value="ZP-C"/>
</dbReference>
<evidence type="ECO:0000256" key="3">
    <source>
        <dbReference type="SAM" id="MobiDB-lite"/>
    </source>
</evidence>
<proteinExistence type="predicted"/>
<dbReference type="Proteomes" id="UP000515159">
    <property type="component" value="Chromosome 19"/>
</dbReference>
<dbReference type="GeneID" id="117352094"/>
<evidence type="ECO:0000313" key="8">
    <source>
        <dbReference type="RefSeq" id="XP_033784102.1"/>
    </source>
</evidence>
<keyword evidence="4" id="KW-0472">Membrane</keyword>
<dbReference type="KEGG" id="gsh:117352094"/>
<accession>A0A6P8P4N0</accession>
<feature type="signal peptide" evidence="5">
    <location>
        <begin position="1"/>
        <end position="22"/>
    </location>
</feature>
<dbReference type="OrthoDB" id="10063988at2759"/>
<dbReference type="PANTHER" id="PTHR14002">
    <property type="entry name" value="ENDOGLIN/TGF-BETA RECEPTOR TYPE III"/>
    <property type="match status" value="1"/>
</dbReference>
<dbReference type="RefSeq" id="XP_033784102.1">
    <property type="nucleotide sequence ID" value="XM_033928211.1"/>
</dbReference>
<dbReference type="PANTHER" id="PTHR14002:SF43">
    <property type="entry name" value="DELTA-LIKE PROTEIN"/>
    <property type="match status" value="1"/>
</dbReference>
<keyword evidence="4" id="KW-1133">Transmembrane helix</keyword>
<evidence type="ECO:0000256" key="4">
    <source>
        <dbReference type="SAM" id="Phobius"/>
    </source>
</evidence>
<dbReference type="InParanoid" id="A0A6P8P4N0"/>
<name>A0A6P8P4N0_GEOSA</name>